<name>A0A4R6VAT3_9PSEU</name>
<keyword evidence="3" id="KW-1185">Reference proteome</keyword>
<evidence type="ECO:0000256" key="1">
    <source>
        <dbReference type="SAM" id="MobiDB-lite"/>
    </source>
</evidence>
<comment type="caution">
    <text evidence="2">The sequence shown here is derived from an EMBL/GenBank/DDBJ whole genome shotgun (WGS) entry which is preliminary data.</text>
</comment>
<accession>A0A4R6VAT3</accession>
<dbReference type="EMBL" id="SNYO01000004">
    <property type="protein sequence ID" value="TDQ58785.1"/>
    <property type="molecule type" value="Genomic_DNA"/>
</dbReference>
<dbReference type="Proteomes" id="UP000295705">
    <property type="component" value="Unassembled WGS sequence"/>
</dbReference>
<organism evidence="2 3">
    <name type="scientific">Actinomycetospora succinea</name>
    <dbReference type="NCBI Taxonomy" id="663603"/>
    <lineage>
        <taxon>Bacteria</taxon>
        <taxon>Bacillati</taxon>
        <taxon>Actinomycetota</taxon>
        <taxon>Actinomycetes</taxon>
        <taxon>Pseudonocardiales</taxon>
        <taxon>Pseudonocardiaceae</taxon>
        <taxon>Actinomycetospora</taxon>
    </lineage>
</organism>
<dbReference type="AlphaFoldDB" id="A0A4R6VAT3"/>
<evidence type="ECO:0000313" key="2">
    <source>
        <dbReference type="EMBL" id="TDQ58785.1"/>
    </source>
</evidence>
<proteinExistence type="predicted"/>
<reference evidence="2 3" key="1">
    <citation type="submission" date="2019-03" db="EMBL/GenBank/DDBJ databases">
        <title>Genomic Encyclopedia of Type Strains, Phase IV (KMG-IV): sequencing the most valuable type-strain genomes for metagenomic binning, comparative biology and taxonomic classification.</title>
        <authorList>
            <person name="Goeker M."/>
        </authorList>
    </citation>
    <scope>NUCLEOTIDE SEQUENCE [LARGE SCALE GENOMIC DNA]</scope>
    <source>
        <strain evidence="2 3">DSM 45775</strain>
    </source>
</reference>
<sequence length="116" mass="12667">MRTVIVGTMTATYSIDDEPAGGHPLRQGASPAAIHAALPPEDRADFDADYAKALDRAGTTRDLTELFTVLEHWRRLAVLQSEPEIFRRVAERAAELRTDEPATEDPAAEAQADPGR</sequence>
<protein>
    <submittedName>
        <fullName evidence="2">Uncharacterized protein</fullName>
    </submittedName>
</protein>
<dbReference type="Pfam" id="PF19760">
    <property type="entry name" value="DUF6247"/>
    <property type="match status" value="1"/>
</dbReference>
<gene>
    <name evidence="2" type="ORF">EV188_104532</name>
</gene>
<evidence type="ECO:0000313" key="3">
    <source>
        <dbReference type="Proteomes" id="UP000295705"/>
    </source>
</evidence>
<feature type="region of interest" description="Disordered" evidence="1">
    <location>
        <begin position="94"/>
        <end position="116"/>
    </location>
</feature>
<dbReference type="InterPro" id="IPR046214">
    <property type="entry name" value="DUF6247"/>
</dbReference>